<accession>A0A392M094</accession>
<gene>
    <name evidence="2" type="ORF">A2U01_0001472</name>
</gene>
<dbReference type="EMBL" id="LXQA010001370">
    <property type="protein sequence ID" value="MCH80700.1"/>
    <property type="molecule type" value="Genomic_DNA"/>
</dbReference>
<feature type="transmembrane region" description="Helical" evidence="1">
    <location>
        <begin position="31"/>
        <end position="50"/>
    </location>
</feature>
<feature type="transmembrane region" description="Helical" evidence="1">
    <location>
        <begin position="85"/>
        <end position="111"/>
    </location>
</feature>
<comment type="caution">
    <text evidence="2">The sequence shown here is derived from an EMBL/GenBank/DDBJ whole genome shotgun (WGS) entry which is preliminary data.</text>
</comment>
<feature type="non-terminal residue" evidence="2">
    <location>
        <position position="112"/>
    </location>
</feature>
<evidence type="ECO:0000313" key="2">
    <source>
        <dbReference type="EMBL" id="MCH80700.1"/>
    </source>
</evidence>
<keyword evidence="1" id="KW-0472">Membrane</keyword>
<name>A0A392M094_9FABA</name>
<keyword evidence="1" id="KW-1133">Transmembrane helix</keyword>
<proteinExistence type="predicted"/>
<protein>
    <submittedName>
        <fullName evidence="2">Uncharacterized protein</fullName>
    </submittedName>
</protein>
<evidence type="ECO:0000313" key="3">
    <source>
        <dbReference type="Proteomes" id="UP000265520"/>
    </source>
</evidence>
<keyword evidence="1" id="KW-0812">Transmembrane</keyword>
<evidence type="ECO:0000256" key="1">
    <source>
        <dbReference type="SAM" id="Phobius"/>
    </source>
</evidence>
<dbReference type="AlphaFoldDB" id="A0A392M094"/>
<dbReference type="Proteomes" id="UP000265520">
    <property type="component" value="Unassembled WGS sequence"/>
</dbReference>
<organism evidence="2 3">
    <name type="scientific">Trifolium medium</name>
    <dbReference type="NCBI Taxonomy" id="97028"/>
    <lineage>
        <taxon>Eukaryota</taxon>
        <taxon>Viridiplantae</taxon>
        <taxon>Streptophyta</taxon>
        <taxon>Embryophyta</taxon>
        <taxon>Tracheophyta</taxon>
        <taxon>Spermatophyta</taxon>
        <taxon>Magnoliopsida</taxon>
        <taxon>eudicotyledons</taxon>
        <taxon>Gunneridae</taxon>
        <taxon>Pentapetalae</taxon>
        <taxon>rosids</taxon>
        <taxon>fabids</taxon>
        <taxon>Fabales</taxon>
        <taxon>Fabaceae</taxon>
        <taxon>Papilionoideae</taxon>
        <taxon>50 kb inversion clade</taxon>
        <taxon>NPAAA clade</taxon>
        <taxon>Hologalegina</taxon>
        <taxon>IRL clade</taxon>
        <taxon>Trifolieae</taxon>
        <taxon>Trifolium</taxon>
    </lineage>
</organism>
<keyword evidence="3" id="KW-1185">Reference proteome</keyword>
<sequence length="112" mass="12505">MEDDSWRWVPNPDGVFSVKSSYDLLVLAMDLRWIGVVIVIPPSLFSLFEVLRGMARNKKIDFRLPLVCFMSGIGTREIVSCANPPGLLCDSCTVLCSLIFWFFCLGTAVLLA</sequence>
<reference evidence="2 3" key="1">
    <citation type="journal article" date="2018" name="Front. Plant Sci.">
        <title>Red Clover (Trifolium pratense) and Zigzag Clover (T. medium) - A Picture of Genomic Similarities and Differences.</title>
        <authorList>
            <person name="Dluhosova J."/>
            <person name="Istvanek J."/>
            <person name="Nedelnik J."/>
            <person name="Repkova J."/>
        </authorList>
    </citation>
    <scope>NUCLEOTIDE SEQUENCE [LARGE SCALE GENOMIC DNA]</scope>
    <source>
        <strain evidence="3">cv. 10/8</strain>
        <tissue evidence="2">Leaf</tissue>
    </source>
</reference>